<dbReference type="Proteomes" id="UP000809290">
    <property type="component" value="Unassembled WGS sequence"/>
</dbReference>
<name>A0ABS2SJ52_9MICO</name>
<sequence>MSCGAARCGDAFVSTSLKESFGHALVEAESYALSSYAFDLSVLPEGVPGGTVIVNLGYAEPWSLRFAGRRSGTPTDRGQP</sequence>
<protein>
    <submittedName>
        <fullName evidence="1">Uncharacterized protein</fullName>
    </submittedName>
</protein>
<comment type="caution">
    <text evidence="1">The sequence shown here is derived from an EMBL/GenBank/DDBJ whole genome shotgun (WGS) entry which is preliminary data.</text>
</comment>
<keyword evidence="2" id="KW-1185">Reference proteome</keyword>
<evidence type="ECO:0000313" key="2">
    <source>
        <dbReference type="Proteomes" id="UP000809290"/>
    </source>
</evidence>
<organism evidence="1 2">
    <name type="scientific">Brevibacterium paucivorans</name>
    <dbReference type="NCBI Taxonomy" id="170994"/>
    <lineage>
        <taxon>Bacteria</taxon>
        <taxon>Bacillati</taxon>
        <taxon>Actinomycetota</taxon>
        <taxon>Actinomycetes</taxon>
        <taxon>Micrococcales</taxon>
        <taxon>Brevibacteriaceae</taxon>
        <taxon>Brevibacterium</taxon>
    </lineage>
</organism>
<proteinExistence type="predicted"/>
<accession>A0ABS2SJ52</accession>
<dbReference type="EMBL" id="JAFBCP010000001">
    <property type="protein sequence ID" value="MBM7816276.1"/>
    <property type="molecule type" value="Genomic_DNA"/>
</dbReference>
<gene>
    <name evidence="1" type="ORF">JOE56_000970</name>
</gene>
<reference evidence="1 2" key="1">
    <citation type="submission" date="2021-01" db="EMBL/GenBank/DDBJ databases">
        <title>Sequencing the genomes of 1000 actinobacteria strains.</title>
        <authorList>
            <person name="Klenk H.-P."/>
        </authorList>
    </citation>
    <scope>NUCLEOTIDE SEQUENCE [LARGE SCALE GENOMIC DNA]</scope>
    <source>
        <strain evidence="1 2">DSM 13657</strain>
    </source>
</reference>
<evidence type="ECO:0000313" key="1">
    <source>
        <dbReference type="EMBL" id="MBM7816276.1"/>
    </source>
</evidence>